<proteinExistence type="predicted"/>
<feature type="compositionally biased region" description="Basic and acidic residues" evidence="1">
    <location>
        <begin position="462"/>
        <end position="483"/>
    </location>
</feature>
<dbReference type="EMBL" id="JADNYJ010000003">
    <property type="protein sequence ID" value="KAF8912075.1"/>
    <property type="molecule type" value="Genomic_DNA"/>
</dbReference>
<keyword evidence="3" id="KW-1185">Reference proteome</keyword>
<feature type="region of interest" description="Disordered" evidence="1">
    <location>
        <begin position="35"/>
        <end position="307"/>
    </location>
</feature>
<evidence type="ECO:0000256" key="1">
    <source>
        <dbReference type="SAM" id="MobiDB-lite"/>
    </source>
</evidence>
<feature type="compositionally biased region" description="Polar residues" evidence="1">
    <location>
        <begin position="212"/>
        <end position="221"/>
    </location>
</feature>
<feature type="compositionally biased region" description="Pro residues" evidence="1">
    <location>
        <begin position="258"/>
        <end position="281"/>
    </location>
</feature>
<feature type="compositionally biased region" description="Basic residues" evidence="1">
    <location>
        <begin position="553"/>
        <end position="563"/>
    </location>
</feature>
<feature type="region of interest" description="Disordered" evidence="1">
    <location>
        <begin position="540"/>
        <end position="563"/>
    </location>
</feature>
<protein>
    <submittedName>
        <fullName evidence="2">Uncharacterized protein</fullName>
    </submittedName>
</protein>
<name>A0A9P5NXN4_GYMJU</name>
<accession>A0A9P5NXN4</accession>
<feature type="region of interest" description="Disordered" evidence="1">
    <location>
        <begin position="454"/>
        <end position="487"/>
    </location>
</feature>
<evidence type="ECO:0000313" key="3">
    <source>
        <dbReference type="Proteomes" id="UP000724874"/>
    </source>
</evidence>
<dbReference type="AlphaFoldDB" id="A0A9P5NXN4"/>
<dbReference type="Proteomes" id="UP000724874">
    <property type="component" value="Unassembled WGS sequence"/>
</dbReference>
<feature type="compositionally biased region" description="Polar residues" evidence="1">
    <location>
        <begin position="367"/>
        <end position="387"/>
    </location>
</feature>
<gene>
    <name evidence="2" type="ORF">CPB84DRAFT_751324</name>
</gene>
<sequence>MLASLLSPTSSSTPQPRISQLLPTVKCSTCHQPVPVNELGDHTCEGPPPAVPSLPKPSISPEEATSLLPGRLQGRVASPAPPKDHQRLPSSASARLRINTKDSQSAFQPKPSPLARSESSDRSRDGVPFPSSASPLRTRPPPPGDPMRMRTPSNAGSISNQNTPLTARPTVSFSNQNQDATTPVQQSGYRKPSFSNGPRGPPLSSGPPMRNGTPQPMNNNFAPPRSGPSPAPSSGYSGQPYPPARPPTSMSMSGPRAMGPPPPGPGRSPAPPPARPPPGMDLPPNEEFVPPAERGIDTKSGGAAGMAGVGRRGFAAAARAAMFVAPIGVSQQHQQNMSIAHPMYGNPSPNGRRPPNAPKFLDIDAATRSTETPPLSAGSGYSSHSPGPTSPLPQSEFAPQTFPTMSNLNSNTKLPMREPSPASFRNVTPIPAASNVPPASPRLPFFEKLKESITGSSASDVARARADSSASRREREKVVEQPRYRLSTRNQSTAGWHMPTPMLRITKITTTTSGLADVVGVTAEAESVDPGPGAQVGVVQEEEGARADDRGVGRRRLRCPLPS</sequence>
<reference evidence="2" key="1">
    <citation type="submission" date="2020-11" db="EMBL/GenBank/DDBJ databases">
        <authorList>
            <consortium name="DOE Joint Genome Institute"/>
            <person name="Ahrendt S."/>
            <person name="Riley R."/>
            <person name="Andreopoulos W."/>
            <person name="LaButti K."/>
            <person name="Pangilinan J."/>
            <person name="Ruiz-duenas F.J."/>
            <person name="Barrasa J.M."/>
            <person name="Sanchez-Garcia M."/>
            <person name="Camarero S."/>
            <person name="Miyauchi S."/>
            <person name="Serrano A."/>
            <person name="Linde D."/>
            <person name="Babiker R."/>
            <person name="Drula E."/>
            <person name="Ayuso-Fernandez I."/>
            <person name="Pacheco R."/>
            <person name="Padilla G."/>
            <person name="Ferreira P."/>
            <person name="Barriuso J."/>
            <person name="Kellner H."/>
            <person name="Castanera R."/>
            <person name="Alfaro M."/>
            <person name="Ramirez L."/>
            <person name="Pisabarro A.G."/>
            <person name="Kuo A."/>
            <person name="Tritt A."/>
            <person name="Lipzen A."/>
            <person name="He G."/>
            <person name="Yan M."/>
            <person name="Ng V."/>
            <person name="Cullen D."/>
            <person name="Martin F."/>
            <person name="Rosso M.-N."/>
            <person name="Henrissat B."/>
            <person name="Hibbett D."/>
            <person name="Martinez A.T."/>
            <person name="Grigoriev I.V."/>
        </authorList>
    </citation>
    <scope>NUCLEOTIDE SEQUENCE</scope>
    <source>
        <strain evidence="2">AH 44721</strain>
    </source>
</reference>
<evidence type="ECO:0000313" key="2">
    <source>
        <dbReference type="EMBL" id="KAF8912075.1"/>
    </source>
</evidence>
<feature type="compositionally biased region" description="Polar residues" evidence="1">
    <location>
        <begin position="153"/>
        <end position="188"/>
    </location>
</feature>
<dbReference type="OrthoDB" id="3068694at2759"/>
<feature type="compositionally biased region" description="Polar residues" evidence="1">
    <location>
        <begin position="397"/>
        <end position="413"/>
    </location>
</feature>
<organism evidence="2 3">
    <name type="scientific">Gymnopilus junonius</name>
    <name type="common">Spectacular rustgill mushroom</name>
    <name type="synonym">Gymnopilus spectabilis subsp. junonius</name>
    <dbReference type="NCBI Taxonomy" id="109634"/>
    <lineage>
        <taxon>Eukaryota</taxon>
        <taxon>Fungi</taxon>
        <taxon>Dikarya</taxon>
        <taxon>Basidiomycota</taxon>
        <taxon>Agaricomycotina</taxon>
        <taxon>Agaricomycetes</taxon>
        <taxon>Agaricomycetidae</taxon>
        <taxon>Agaricales</taxon>
        <taxon>Agaricineae</taxon>
        <taxon>Hymenogastraceae</taxon>
        <taxon>Gymnopilus</taxon>
    </lineage>
</organism>
<feature type="compositionally biased region" description="Basic and acidic residues" evidence="1">
    <location>
        <begin position="543"/>
        <end position="552"/>
    </location>
</feature>
<comment type="caution">
    <text evidence="2">The sequence shown here is derived from an EMBL/GenBank/DDBJ whole genome shotgun (WGS) entry which is preliminary data.</text>
</comment>
<feature type="compositionally biased region" description="Low complexity" evidence="1">
    <location>
        <begin position="345"/>
        <end position="354"/>
    </location>
</feature>
<feature type="region of interest" description="Disordered" evidence="1">
    <location>
        <begin position="339"/>
        <end position="441"/>
    </location>
</feature>
<feature type="compositionally biased region" description="Pro residues" evidence="1">
    <location>
        <begin position="46"/>
        <end position="55"/>
    </location>
</feature>